<dbReference type="NCBIfam" id="TIGR01444">
    <property type="entry name" value="fkbM_fam"/>
    <property type="match status" value="1"/>
</dbReference>
<keyword evidence="3" id="KW-1185">Reference proteome</keyword>
<evidence type="ECO:0000313" key="2">
    <source>
        <dbReference type="EMBL" id="QDV32626.1"/>
    </source>
</evidence>
<organism evidence="2 3">
    <name type="scientific">Tautonia plasticadhaerens</name>
    <dbReference type="NCBI Taxonomy" id="2527974"/>
    <lineage>
        <taxon>Bacteria</taxon>
        <taxon>Pseudomonadati</taxon>
        <taxon>Planctomycetota</taxon>
        <taxon>Planctomycetia</taxon>
        <taxon>Isosphaerales</taxon>
        <taxon>Isosphaeraceae</taxon>
        <taxon>Tautonia</taxon>
    </lineage>
</organism>
<dbReference type="Pfam" id="PF05050">
    <property type="entry name" value="Methyltransf_21"/>
    <property type="match status" value="1"/>
</dbReference>
<dbReference type="AlphaFoldDB" id="A0A518GVK4"/>
<dbReference type="InterPro" id="IPR029063">
    <property type="entry name" value="SAM-dependent_MTases_sf"/>
</dbReference>
<dbReference type="PANTHER" id="PTHR34009:SF2">
    <property type="entry name" value="PROTEIN STAR"/>
    <property type="match status" value="1"/>
</dbReference>
<evidence type="ECO:0000259" key="1">
    <source>
        <dbReference type="Pfam" id="PF05050"/>
    </source>
</evidence>
<proteinExistence type="predicted"/>
<dbReference type="GO" id="GO:0016197">
    <property type="term" value="P:endosomal transport"/>
    <property type="evidence" value="ECO:0007669"/>
    <property type="project" value="TreeGrafter"/>
</dbReference>
<evidence type="ECO:0000313" key="3">
    <source>
        <dbReference type="Proteomes" id="UP000317835"/>
    </source>
</evidence>
<dbReference type="Proteomes" id="UP000317835">
    <property type="component" value="Chromosome"/>
</dbReference>
<dbReference type="RefSeq" id="WP_145266862.1">
    <property type="nucleotide sequence ID" value="NZ_CP036426.1"/>
</dbReference>
<feature type="domain" description="Methyltransferase FkbM" evidence="1">
    <location>
        <begin position="31"/>
        <end position="188"/>
    </location>
</feature>
<gene>
    <name evidence="2" type="ORF">ElP_04610</name>
</gene>
<reference evidence="2 3" key="1">
    <citation type="submission" date="2019-02" db="EMBL/GenBank/DDBJ databases">
        <title>Deep-cultivation of Planctomycetes and their phenomic and genomic characterization uncovers novel biology.</title>
        <authorList>
            <person name="Wiegand S."/>
            <person name="Jogler M."/>
            <person name="Boedeker C."/>
            <person name="Pinto D."/>
            <person name="Vollmers J."/>
            <person name="Rivas-Marin E."/>
            <person name="Kohn T."/>
            <person name="Peeters S.H."/>
            <person name="Heuer A."/>
            <person name="Rast P."/>
            <person name="Oberbeckmann S."/>
            <person name="Bunk B."/>
            <person name="Jeske O."/>
            <person name="Meyerdierks A."/>
            <person name="Storesund J.E."/>
            <person name="Kallscheuer N."/>
            <person name="Luecker S."/>
            <person name="Lage O.M."/>
            <person name="Pohl T."/>
            <person name="Merkel B.J."/>
            <person name="Hornburger P."/>
            <person name="Mueller R.-W."/>
            <person name="Bruemmer F."/>
            <person name="Labrenz M."/>
            <person name="Spormann A.M."/>
            <person name="Op den Camp H."/>
            <person name="Overmann J."/>
            <person name="Amann R."/>
            <person name="Jetten M.S.M."/>
            <person name="Mascher T."/>
            <person name="Medema M.H."/>
            <person name="Devos D.P."/>
            <person name="Kaster A.-K."/>
            <person name="Ovreas L."/>
            <person name="Rohde M."/>
            <person name="Galperin M.Y."/>
            <person name="Jogler C."/>
        </authorList>
    </citation>
    <scope>NUCLEOTIDE SEQUENCE [LARGE SCALE GENOMIC DNA]</scope>
    <source>
        <strain evidence="2 3">ElP</strain>
    </source>
</reference>
<dbReference type="GO" id="GO:0005886">
    <property type="term" value="C:plasma membrane"/>
    <property type="evidence" value="ECO:0007669"/>
    <property type="project" value="TreeGrafter"/>
</dbReference>
<dbReference type="InterPro" id="IPR053202">
    <property type="entry name" value="EGF_Rcpt_Signaling_Reg"/>
</dbReference>
<dbReference type="KEGG" id="tpla:ElP_04610"/>
<accession>A0A518GVK4</accession>
<dbReference type="OrthoDB" id="9801609at2"/>
<dbReference type="Gene3D" id="3.40.50.150">
    <property type="entry name" value="Vaccinia Virus protein VP39"/>
    <property type="match status" value="1"/>
</dbReference>
<dbReference type="SUPFAM" id="SSF53335">
    <property type="entry name" value="S-adenosyl-L-methionine-dependent methyltransferases"/>
    <property type="match status" value="1"/>
</dbReference>
<dbReference type="PANTHER" id="PTHR34009">
    <property type="entry name" value="PROTEIN STAR"/>
    <property type="match status" value="1"/>
</dbReference>
<dbReference type="GO" id="GO:0005737">
    <property type="term" value="C:cytoplasm"/>
    <property type="evidence" value="ECO:0007669"/>
    <property type="project" value="GOC"/>
</dbReference>
<protein>
    <recommendedName>
        <fullName evidence="1">Methyltransferase FkbM domain-containing protein</fullName>
    </recommendedName>
</protein>
<name>A0A518GVK4_9BACT</name>
<dbReference type="EMBL" id="CP036426">
    <property type="protein sequence ID" value="QDV32626.1"/>
    <property type="molecule type" value="Genomic_DNA"/>
</dbReference>
<dbReference type="GO" id="GO:0006888">
    <property type="term" value="P:endoplasmic reticulum to Golgi vesicle-mediated transport"/>
    <property type="evidence" value="ECO:0007669"/>
    <property type="project" value="TreeGrafter"/>
</dbReference>
<dbReference type="InterPro" id="IPR006342">
    <property type="entry name" value="FkbM_mtfrase"/>
</dbReference>
<sequence length="266" mass="30059">MLPRMTSYAGNFEDVLLRRAFHDQADGFYVDVGAYDPVDGSVTKHFYDLGWRGINVEPDPAPFARLLADRPGDINLNLALSDREGTLRLFSAEGAAHPSVDPRMITGWFGARPEDVRPVDLPAITLAALCDHHVPAGRAIDFLKVDVEAHEYEVLVGNDWTRWRPRVLVVESWEHERWEPILRDASYHFTLFDGINRVYVRGEDAHLIPRLSVPVNQTDNFGLHPYAPFEGIGPQALRLARWIHRRAERNPRLASIARACIGRLAG</sequence>